<evidence type="ECO:0000313" key="4">
    <source>
        <dbReference type="Proteomes" id="UP001501490"/>
    </source>
</evidence>
<dbReference type="InterPro" id="IPR012914">
    <property type="entry name" value="PucR_dom"/>
</dbReference>
<dbReference type="EMBL" id="BAABAB010000007">
    <property type="protein sequence ID" value="GAA3610780.1"/>
    <property type="molecule type" value="Genomic_DNA"/>
</dbReference>
<organism evidence="3 4">
    <name type="scientific">Microlunatus ginsengisoli</name>
    <dbReference type="NCBI Taxonomy" id="363863"/>
    <lineage>
        <taxon>Bacteria</taxon>
        <taxon>Bacillati</taxon>
        <taxon>Actinomycetota</taxon>
        <taxon>Actinomycetes</taxon>
        <taxon>Propionibacteriales</taxon>
        <taxon>Propionibacteriaceae</taxon>
        <taxon>Microlunatus</taxon>
    </lineage>
</organism>
<dbReference type="PANTHER" id="PTHR33744:SF1">
    <property type="entry name" value="DNA-BINDING TRANSCRIPTIONAL ACTIVATOR ADER"/>
    <property type="match status" value="1"/>
</dbReference>
<evidence type="ECO:0000259" key="1">
    <source>
        <dbReference type="Pfam" id="PF07905"/>
    </source>
</evidence>
<dbReference type="Proteomes" id="UP001501490">
    <property type="component" value="Unassembled WGS sequence"/>
</dbReference>
<dbReference type="InterPro" id="IPR025736">
    <property type="entry name" value="PucR_C-HTH_dom"/>
</dbReference>
<comment type="caution">
    <text evidence="3">The sequence shown here is derived from an EMBL/GenBank/DDBJ whole genome shotgun (WGS) entry which is preliminary data.</text>
</comment>
<proteinExistence type="predicted"/>
<accession>A0ABP6ZJB7</accession>
<dbReference type="PANTHER" id="PTHR33744">
    <property type="entry name" value="CARBOHYDRATE DIACID REGULATOR"/>
    <property type="match status" value="1"/>
</dbReference>
<evidence type="ECO:0000313" key="3">
    <source>
        <dbReference type="EMBL" id="GAA3610780.1"/>
    </source>
</evidence>
<name>A0ABP6ZJB7_9ACTN</name>
<dbReference type="Pfam" id="PF07905">
    <property type="entry name" value="PucR"/>
    <property type="match status" value="1"/>
</dbReference>
<keyword evidence="4" id="KW-1185">Reference proteome</keyword>
<dbReference type="InterPro" id="IPR051448">
    <property type="entry name" value="CdaR-like_regulators"/>
</dbReference>
<feature type="domain" description="Purine catabolism PurC-like" evidence="1">
    <location>
        <begin position="10"/>
        <end position="125"/>
    </location>
</feature>
<sequence length="497" mass="52933">MVMAMPLAELLAVQALGLRLLCGPDTVEVGWAHSSDLADPTPFLEPGNLLLTTGTQFPDDAPQHSYDAYVGRLAALGVAAVGFGTEVVRSGTPEQLIAACTAHGLPLIEVPFRTPFLAVVRRIADAQAAQDHARDLWTLEAQRSLSLAALSRDRIAAVLDELAHRLSAAVVLLDLHGEPMSVHGRRTLSTGDAAAVRREARRLLQRRLRSGAALEVARGVVNLQTLGRRDELRGVLAVATEARPDTAATAVITSAVALAEFAVEDAARQQESALTLNAELLELATSGALDAARRVLSVAGRRLPEAPLRVLQTRFGSVSEPGELEHALSVRAGAGQVVLATRWRDVFVAIVEDRAADGAAELLALRHPPVVLSRPVGWTGVGAALREGLEELDRGRTGSPIIELGSGPLLGLLSREDVGAAAERRLAPLLGDPDARELRRAVEAWLSHNAAWEPAARELGIHRHTLKAHVRRAGALLGLDLDRFEAKAELWALLQAA</sequence>
<dbReference type="Gene3D" id="1.10.10.2840">
    <property type="entry name" value="PucR C-terminal helix-turn-helix domain"/>
    <property type="match status" value="1"/>
</dbReference>
<gene>
    <name evidence="3" type="ORF">GCM10022236_10590</name>
</gene>
<dbReference type="Pfam" id="PF13556">
    <property type="entry name" value="HTH_30"/>
    <property type="match status" value="1"/>
</dbReference>
<feature type="domain" description="PucR C-terminal helix-turn-helix" evidence="2">
    <location>
        <begin position="438"/>
        <end position="495"/>
    </location>
</feature>
<protein>
    <submittedName>
        <fullName evidence="3">PucR family transcriptional regulator</fullName>
    </submittedName>
</protein>
<dbReference type="InterPro" id="IPR042070">
    <property type="entry name" value="PucR_C-HTH_sf"/>
</dbReference>
<evidence type="ECO:0000259" key="2">
    <source>
        <dbReference type="Pfam" id="PF13556"/>
    </source>
</evidence>
<reference evidence="4" key="1">
    <citation type="journal article" date="2019" name="Int. J. Syst. Evol. Microbiol.">
        <title>The Global Catalogue of Microorganisms (GCM) 10K type strain sequencing project: providing services to taxonomists for standard genome sequencing and annotation.</title>
        <authorList>
            <consortium name="The Broad Institute Genomics Platform"/>
            <consortium name="The Broad Institute Genome Sequencing Center for Infectious Disease"/>
            <person name="Wu L."/>
            <person name="Ma J."/>
        </authorList>
    </citation>
    <scope>NUCLEOTIDE SEQUENCE [LARGE SCALE GENOMIC DNA]</scope>
    <source>
        <strain evidence="4">JCM 16929</strain>
    </source>
</reference>